<comment type="similarity">
    <text evidence="1">Belongs to the aldehyde dehydrogenase family.</text>
</comment>
<dbReference type="Pfam" id="PF00171">
    <property type="entry name" value="Aldedh"/>
    <property type="match status" value="1"/>
</dbReference>
<dbReference type="OrthoDB" id="310895at2759"/>
<dbReference type="InterPro" id="IPR016161">
    <property type="entry name" value="Ald_DH/histidinol_DH"/>
</dbReference>
<evidence type="ECO:0000313" key="5">
    <source>
        <dbReference type="RefSeq" id="XP_006751842.2"/>
    </source>
</evidence>
<dbReference type="STRING" id="9713.A0A2U3Z751"/>
<dbReference type="RefSeq" id="XP_006751842.2">
    <property type="nucleotide sequence ID" value="XM_006751779.2"/>
</dbReference>
<dbReference type="KEGG" id="lww:102738870"/>
<dbReference type="AlphaFoldDB" id="A0A2U3Z751"/>
<dbReference type="InterPro" id="IPR015590">
    <property type="entry name" value="Aldehyde_DH_dom"/>
</dbReference>
<evidence type="ECO:0000256" key="2">
    <source>
        <dbReference type="ARBA" id="ARBA00023027"/>
    </source>
</evidence>
<keyword evidence="2" id="KW-0520">NAD</keyword>
<organism evidence="4 5">
    <name type="scientific">Leptonychotes weddellii</name>
    <name type="common">Weddell seal</name>
    <name type="synonym">Otaria weddellii</name>
    <dbReference type="NCBI Taxonomy" id="9713"/>
    <lineage>
        <taxon>Eukaryota</taxon>
        <taxon>Metazoa</taxon>
        <taxon>Chordata</taxon>
        <taxon>Craniata</taxon>
        <taxon>Vertebrata</taxon>
        <taxon>Euteleostomi</taxon>
        <taxon>Mammalia</taxon>
        <taxon>Eutheria</taxon>
        <taxon>Laurasiatheria</taxon>
        <taxon>Carnivora</taxon>
        <taxon>Caniformia</taxon>
        <taxon>Pinnipedia</taxon>
        <taxon>Phocidae</taxon>
        <taxon>Monachinae</taxon>
        <taxon>Lobodontini</taxon>
        <taxon>Leptonychotes</taxon>
    </lineage>
</organism>
<dbReference type="Gene3D" id="3.40.605.10">
    <property type="entry name" value="Aldehyde Dehydrogenase, Chain A, domain 1"/>
    <property type="match status" value="1"/>
</dbReference>
<dbReference type="Proteomes" id="UP000245341">
    <property type="component" value="Unplaced"/>
</dbReference>
<sequence length="149" mass="16208">MRTLGLEVRTGLTQGRELCGGTEGRKAEVVSTMAGTKALLTLENFINGMFVPCNSYIDSYDPSTGDVYCRVPNSGKEEIDAAVEAARAAFPGWAARSPQERSQVLHRLADLLEQSLEELAQAESRDQGECGAQCKVQRQGDVPSFQLVR</sequence>
<dbReference type="GO" id="GO:0001758">
    <property type="term" value="F:retinal dehydrogenase (NAD+) activity"/>
    <property type="evidence" value="ECO:0007669"/>
    <property type="project" value="TreeGrafter"/>
</dbReference>
<dbReference type="PANTHER" id="PTHR43720:SF2">
    <property type="entry name" value="2-AMINOMUCONIC SEMIALDEHYDE DEHYDROGENASE"/>
    <property type="match status" value="1"/>
</dbReference>
<evidence type="ECO:0000259" key="3">
    <source>
        <dbReference type="Pfam" id="PF00171"/>
    </source>
</evidence>
<feature type="domain" description="Aldehyde dehydrogenase" evidence="3">
    <location>
        <begin position="56"/>
        <end position="136"/>
    </location>
</feature>
<dbReference type="GO" id="GO:0042573">
    <property type="term" value="P:retinoic acid metabolic process"/>
    <property type="evidence" value="ECO:0007669"/>
    <property type="project" value="TreeGrafter"/>
</dbReference>
<gene>
    <name evidence="5" type="primary">LOC102738870</name>
</gene>
<protein>
    <submittedName>
        <fullName evidence="5">2-aminomuconic semialdehyde dehydrogenase-like</fullName>
    </submittedName>
</protein>
<keyword evidence="4" id="KW-1185">Reference proteome</keyword>
<reference evidence="5" key="1">
    <citation type="submission" date="2025-08" db="UniProtKB">
        <authorList>
            <consortium name="RefSeq"/>
        </authorList>
    </citation>
    <scope>IDENTIFICATION</scope>
    <source>
        <tissue evidence="5">Liver</tissue>
    </source>
</reference>
<evidence type="ECO:0000256" key="1">
    <source>
        <dbReference type="ARBA" id="ARBA00009986"/>
    </source>
</evidence>
<dbReference type="GeneID" id="102738870"/>
<dbReference type="SUPFAM" id="SSF53720">
    <property type="entry name" value="ALDH-like"/>
    <property type="match status" value="1"/>
</dbReference>
<dbReference type="PANTHER" id="PTHR43720">
    <property type="entry name" value="2-AMINOMUCONIC SEMIALDEHYDE DEHYDROGENASE"/>
    <property type="match status" value="1"/>
</dbReference>
<proteinExistence type="inferred from homology"/>
<evidence type="ECO:0000313" key="4">
    <source>
        <dbReference type="Proteomes" id="UP000245341"/>
    </source>
</evidence>
<dbReference type="InterPro" id="IPR016162">
    <property type="entry name" value="Ald_DH_N"/>
</dbReference>
<name>A0A2U3Z751_LEPWE</name>
<accession>A0A2U3Z751</accession>